<comment type="caution">
    <text evidence="1">The sequence shown here is derived from an EMBL/GenBank/DDBJ whole genome shotgun (WGS) entry which is preliminary data.</text>
</comment>
<evidence type="ECO:0000313" key="1">
    <source>
        <dbReference type="EMBL" id="MFD1588328.1"/>
    </source>
</evidence>
<dbReference type="RefSeq" id="WP_247381493.1">
    <property type="nucleotide sequence ID" value="NZ_JALLGV010000010.1"/>
</dbReference>
<evidence type="ECO:0000313" key="2">
    <source>
        <dbReference type="Proteomes" id="UP001597119"/>
    </source>
</evidence>
<dbReference type="Proteomes" id="UP001597119">
    <property type="component" value="Unassembled WGS sequence"/>
</dbReference>
<keyword evidence="2" id="KW-1185">Reference proteome</keyword>
<gene>
    <name evidence="1" type="ORF">ACFR9U_15205</name>
</gene>
<sequence>MSDKSNGKDEVSETEVRKIVREELRAALTDSTTRRNLLGALGIAGMAGIAGTQFSDASSLTDGSPSNLRITNGESKVRDNVGTLNFRENLSLDLSGKQVSVDAGLDAVGPNGESTTISSIDIGPGLDATIEDGTLNIAQSKTQSGNGTHLARPGELQQTLTDAASGPVGYVRLAAGETYEITNSIEVPPGVSLDCTGAQIKPQKDVNVFELHTQSQIYNPYVRTSHLNGYSSSIFHVFPKQFDESFGTNRSVPLWTVFGGWSEMTPGQGTCIELHGARERQSNNYDATKHNRNVYFCFIAHNCTGGRRFAYLHREGGSTTRGGHVNSNIIKGYAVNATRFVETNDSTGAKKNMVNGNKFYLVTQPGPESDWLWYANKGARNELYEWGTNWDYAKYSDADGDGYAESWYIGPNAGMNFLWRKQSNASGGLGSTVVDESNGSSGSKYLVLEQLGTSVGDLEVWDN</sequence>
<organism evidence="1 2">
    <name type="scientific">Halorientalis brevis</name>
    <dbReference type="NCBI Taxonomy" id="1126241"/>
    <lineage>
        <taxon>Archaea</taxon>
        <taxon>Methanobacteriati</taxon>
        <taxon>Methanobacteriota</taxon>
        <taxon>Stenosarchaea group</taxon>
        <taxon>Halobacteria</taxon>
        <taxon>Halobacteriales</taxon>
        <taxon>Haloarculaceae</taxon>
        <taxon>Halorientalis</taxon>
    </lineage>
</organism>
<dbReference type="EMBL" id="JBHUDJ010000011">
    <property type="protein sequence ID" value="MFD1588328.1"/>
    <property type="molecule type" value="Genomic_DNA"/>
</dbReference>
<dbReference type="AlphaFoldDB" id="A0ABD6CDL4"/>
<protein>
    <submittedName>
        <fullName evidence="1">Uncharacterized protein</fullName>
    </submittedName>
</protein>
<reference evidence="1 2" key="1">
    <citation type="journal article" date="2019" name="Int. J. Syst. Evol. Microbiol.">
        <title>The Global Catalogue of Microorganisms (GCM) 10K type strain sequencing project: providing services to taxonomists for standard genome sequencing and annotation.</title>
        <authorList>
            <consortium name="The Broad Institute Genomics Platform"/>
            <consortium name="The Broad Institute Genome Sequencing Center for Infectious Disease"/>
            <person name="Wu L."/>
            <person name="Ma J."/>
        </authorList>
    </citation>
    <scope>NUCLEOTIDE SEQUENCE [LARGE SCALE GENOMIC DNA]</scope>
    <source>
        <strain evidence="1 2">CGMCC 1.12125</strain>
    </source>
</reference>
<proteinExistence type="predicted"/>
<name>A0ABD6CDL4_9EURY</name>
<accession>A0ABD6CDL4</accession>